<evidence type="ECO:0000313" key="2">
    <source>
        <dbReference type="Proteomes" id="UP000561617"/>
    </source>
</evidence>
<dbReference type="Gene3D" id="3.90.1170.40">
    <property type="entry name" value="Molybdopterin biosynthesis MoaE subunit"/>
    <property type="match status" value="1"/>
</dbReference>
<dbReference type="Proteomes" id="UP000561617">
    <property type="component" value="Unassembled WGS sequence"/>
</dbReference>
<name>A0A7X0X822_9LIST</name>
<sequence length="140" mass="16156">MKYIALQRDKIEIQALSEKLINKNHGGINIFIGTIREWTGDIQTEEMKYTAYEEMALKELDKLAQVAEEKWGADVVIVHRLGLLQITDIAVFIGVSTPHRAACYEASRYIIERLKVRVPIWKEEKEQDKSRWGGANVNNR</sequence>
<comment type="caution">
    <text evidence="1">The sequence shown here is derived from an EMBL/GenBank/DDBJ whole genome shotgun (WGS) entry which is preliminary data.</text>
</comment>
<protein>
    <submittedName>
        <fullName evidence="1">Molybdenum cofactor biosynthesis protein MoaE</fullName>
    </submittedName>
</protein>
<accession>A0A7X0X822</accession>
<dbReference type="InterPro" id="IPR036563">
    <property type="entry name" value="MoaE_sf"/>
</dbReference>
<dbReference type="EMBL" id="JAASTW010000011">
    <property type="protein sequence ID" value="MBC1489295.1"/>
    <property type="molecule type" value="Genomic_DNA"/>
</dbReference>
<reference evidence="1 2" key="1">
    <citation type="submission" date="2020-03" db="EMBL/GenBank/DDBJ databases">
        <title>Soil Listeria distribution.</title>
        <authorList>
            <person name="Liao J."/>
            <person name="Wiedmann M."/>
        </authorList>
    </citation>
    <scope>NUCLEOTIDE SEQUENCE [LARGE SCALE GENOMIC DNA]</scope>
    <source>
        <strain evidence="1 2">FSL L7-1554</strain>
    </source>
</reference>
<dbReference type="GO" id="GO:0006777">
    <property type="term" value="P:Mo-molybdopterin cofactor biosynthetic process"/>
    <property type="evidence" value="ECO:0007669"/>
    <property type="project" value="InterPro"/>
</dbReference>
<gene>
    <name evidence="1" type="ORF">HCJ38_09830</name>
</gene>
<dbReference type="CDD" id="cd00756">
    <property type="entry name" value="MoaE"/>
    <property type="match status" value="1"/>
</dbReference>
<dbReference type="PANTHER" id="PTHR23404">
    <property type="entry name" value="MOLYBDOPTERIN SYNTHASE RELATED"/>
    <property type="match status" value="1"/>
</dbReference>
<dbReference type="SUPFAM" id="SSF54690">
    <property type="entry name" value="Molybdopterin synthase subunit MoaE"/>
    <property type="match status" value="1"/>
</dbReference>
<dbReference type="Pfam" id="PF02391">
    <property type="entry name" value="MoaE"/>
    <property type="match status" value="1"/>
</dbReference>
<proteinExistence type="predicted"/>
<dbReference type="RefSeq" id="WP_185381197.1">
    <property type="nucleotide sequence ID" value="NZ_JAASTW010000011.1"/>
</dbReference>
<dbReference type="InterPro" id="IPR003448">
    <property type="entry name" value="Mopterin_biosynth_MoaE"/>
</dbReference>
<dbReference type="AlphaFoldDB" id="A0A7X0X822"/>
<organism evidence="1 2">
    <name type="scientific">Listeria immobilis</name>
    <dbReference type="NCBI Taxonomy" id="2713502"/>
    <lineage>
        <taxon>Bacteria</taxon>
        <taxon>Bacillati</taxon>
        <taxon>Bacillota</taxon>
        <taxon>Bacilli</taxon>
        <taxon>Bacillales</taxon>
        <taxon>Listeriaceae</taxon>
        <taxon>Listeria</taxon>
    </lineage>
</organism>
<evidence type="ECO:0000313" key="1">
    <source>
        <dbReference type="EMBL" id="MBC1489295.1"/>
    </source>
</evidence>